<gene>
    <name evidence="1" type="ORF">CVLEPA_LOCUS10791</name>
</gene>
<keyword evidence="2" id="KW-1185">Reference proteome</keyword>
<dbReference type="Proteomes" id="UP001642483">
    <property type="component" value="Unassembled WGS sequence"/>
</dbReference>
<reference evidence="1 2" key="1">
    <citation type="submission" date="2024-02" db="EMBL/GenBank/DDBJ databases">
        <authorList>
            <person name="Daric V."/>
            <person name="Darras S."/>
        </authorList>
    </citation>
    <scope>NUCLEOTIDE SEQUENCE [LARGE SCALE GENOMIC DNA]</scope>
</reference>
<comment type="caution">
    <text evidence="1">The sequence shown here is derived from an EMBL/GenBank/DDBJ whole genome shotgun (WGS) entry which is preliminary data.</text>
</comment>
<proteinExistence type="predicted"/>
<organism evidence="1 2">
    <name type="scientific">Clavelina lepadiformis</name>
    <name type="common">Light-bulb sea squirt</name>
    <name type="synonym">Ascidia lepadiformis</name>
    <dbReference type="NCBI Taxonomy" id="159417"/>
    <lineage>
        <taxon>Eukaryota</taxon>
        <taxon>Metazoa</taxon>
        <taxon>Chordata</taxon>
        <taxon>Tunicata</taxon>
        <taxon>Ascidiacea</taxon>
        <taxon>Aplousobranchia</taxon>
        <taxon>Clavelinidae</taxon>
        <taxon>Clavelina</taxon>
    </lineage>
</organism>
<dbReference type="EMBL" id="CAWYQH010000068">
    <property type="protein sequence ID" value="CAK8680548.1"/>
    <property type="molecule type" value="Genomic_DNA"/>
</dbReference>
<evidence type="ECO:0000313" key="1">
    <source>
        <dbReference type="EMBL" id="CAK8680548.1"/>
    </source>
</evidence>
<protein>
    <submittedName>
        <fullName evidence="1">Uncharacterized protein</fullName>
    </submittedName>
</protein>
<sequence length="269" mass="30588">MFAQKFANLNPAMTKVEDLESFNFKRIEVEVKDQTLSTLVTMVKHQIWKTRNKFIYENQSPPTLDKLVTSIDRAFKYRLNQMAEVTETISGATPQGALFRASSKDMVLTYADRVKRQGIWSFDLPKDYNREREVSVKFKTALNRQEIYEMLRKAKIPLSSLEGVVQLPGQQVELTFNSKNTAVKMAQALKNVPNVQSAIAQGDEFTNITVAWVPIDFPPQSIDQFIAKIGPFSKAKIGTDRLQQKKDGRRIYLPTSVPGEIPLNKPSML</sequence>
<evidence type="ECO:0000313" key="2">
    <source>
        <dbReference type="Proteomes" id="UP001642483"/>
    </source>
</evidence>
<name>A0ABP0FNF2_CLALP</name>
<accession>A0ABP0FNF2</accession>